<evidence type="ECO:0000259" key="1">
    <source>
        <dbReference type="Pfam" id="PF10543"/>
    </source>
</evidence>
<dbReference type="HOGENOM" id="CLU_2179457_0_0_11"/>
<protein>
    <submittedName>
        <fullName evidence="2">ORF6N domain-containing protein</fullName>
    </submittedName>
</protein>
<dbReference type="InterPro" id="IPR018873">
    <property type="entry name" value="KilA-N_DNA-bd_domain"/>
</dbReference>
<sequence length="109" mass="12512">MSGEEPSENVTTISFLNDNQIKNLIYTVRGKQVILDSDLAKLYEVETGALNRAVSRNVERFSENFQFRLTRNEFIDLRFQNGIINAILDAVGKRRHMLAARTPLLIRCI</sequence>
<dbReference type="Proteomes" id="UP000000954">
    <property type="component" value="Chromosome"/>
</dbReference>
<evidence type="ECO:0000313" key="3">
    <source>
        <dbReference type="Proteomes" id="UP000000954"/>
    </source>
</evidence>
<reference evidence="2 3" key="1">
    <citation type="journal article" date="2009" name="Stand. Genomic Sci.">
        <title>Complete genome sequence of Cryptobacterium curtum type strain (12-3).</title>
        <authorList>
            <person name="Mavrommatis K."/>
            <person name="Pukall R."/>
            <person name="Rohde C."/>
            <person name="Chen F."/>
            <person name="Sims D."/>
            <person name="Brettin T."/>
            <person name="Kuske C."/>
            <person name="Detter J.C."/>
            <person name="Han C."/>
            <person name="Lapidus A."/>
            <person name="Copeland A."/>
            <person name="Glavina Del Rio T."/>
            <person name="Nolan M."/>
            <person name="Lucas S."/>
            <person name="Tice H."/>
            <person name="Cheng J.F."/>
            <person name="Bruce D."/>
            <person name="Goodwin L."/>
            <person name="Pitluck S."/>
            <person name="Ovchinnikova G."/>
            <person name="Pati A."/>
            <person name="Ivanova N."/>
            <person name="Chen A."/>
            <person name="Palaniappan K."/>
            <person name="Chain P."/>
            <person name="D'haeseleer P."/>
            <person name="Goker M."/>
            <person name="Bristow J."/>
            <person name="Eisen J.A."/>
            <person name="Markowitz V."/>
            <person name="Hugenholtz P."/>
            <person name="Rohde M."/>
            <person name="Klenk H.P."/>
            <person name="Kyrpides N.C."/>
        </authorList>
    </citation>
    <scope>NUCLEOTIDE SEQUENCE [LARGE SCALE GENOMIC DNA]</scope>
    <source>
        <strain evidence="3">ATCC 700683 / DSM 15641 / 12-3</strain>
    </source>
</reference>
<keyword evidence="3" id="KW-1185">Reference proteome</keyword>
<gene>
    <name evidence="2" type="ordered locus">Ccur_13830</name>
</gene>
<proteinExistence type="predicted"/>
<feature type="domain" description="KilA-N DNA-binding" evidence="1">
    <location>
        <begin position="24"/>
        <end position="100"/>
    </location>
</feature>
<dbReference type="STRING" id="469378.Ccur_13830"/>
<organism evidence="2 3">
    <name type="scientific">Cryptobacterium curtum (strain ATCC 700683 / DSM 15641 / CCUG 43107 / 12-3)</name>
    <dbReference type="NCBI Taxonomy" id="469378"/>
    <lineage>
        <taxon>Bacteria</taxon>
        <taxon>Bacillati</taxon>
        <taxon>Actinomycetota</taxon>
        <taxon>Coriobacteriia</taxon>
        <taxon>Eggerthellales</taxon>
        <taxon>Eggerthellaceae</taxon>
        <taxon>Cryptobacterium</taxon>
    </lineage>
</organism>
<dbReference type="KEGG" id="ccu:Ccur_13830"/>
<accession>C7MLB1</accession>
<dbReference type="OrthoDB" id="9816206at2"/>
<name>C7MLB1_CRYCD</name>
<dbReference type="EMBL" id="CP001682">
    <property type="protein sequence ID" value="ACU95058.1"/>
    <property type="molecule type" value="Genomic_DNA"/>
</dbReference>
<dbReference type="Pfam" id="PF10543">
    <property type="entry name" value="ORF6N"/>
    <property type="match status" value="1"/>
</dbReference>
<dbReference type="AlphaFoldDB" id="C7MLB1"/>
<dbReference type="RefSeq" id="WP_015778921.1">
    <property type="nucleotide sequence ID" value="NC_013170.1"/>
</dbReference>
<evidence type="ECO:0000313" key="2">
    <source>
        <dbReference type="EMBL" id="ACU95058.1"/>
    </source>
</evidence>
<dbReference type="eggNOG" id="COG3646">
    <property type="taxonomic scope" value="Bacteria"/>
</dbReference>